<gene>
    <name evidence="3" type="ORF">GCK32_008539</name>
</gene>
<comment type="caution">
    <text evidence="3">The sequence shown here is derived from an EMBL/GenBank/DDBJ whole genome shotgun (WGS) entry which is preliminary data.</text>
</comment>
<evidence type="ECO:0000313" key="4">
    <source>
        <dbReference type="Proteomes" id="UP001331761"/>
    </source>
</evidence>
<organism evidence="3 4">
    <name type="scientific">Trichostrongylus colubriformis</name>
    <name type="common">Black scour worm</name>
    <dbReference type="NCBI Taxonomy" id="6319"/>
    <lineage>
        <taxon>Eukaryota</taxon>
        <taxon>Metazoa</taxon>
        <taxon>Ecdysozoa</taxon>
        <taxon>Nematoda</taxon>
        <taxon>Chromadorea</taxon>
        <taxon>Rhabditida</taxon>
        <taxon>Rhabditina</taxon>
        <taxon>Rhabditomorpha</taxon>
        <taxon>Strongyloidea</taxon>
        <taxon>Trichostrongylidae</taxon>
        <taxon>Trichostrongylus</taxon>
    </lineage>
</organism>
<feature type="chain" id="PRO_5043050895" evidence="2">
    <location>
        <begin position="17"/>
        <end position="126"/>
    </location>
</feature>
<keyword evidence="4" id="KW-1185">Reference proteome</keyword>
<reference evidence="3 4" key="1">
    <citation type="submission" date="2019-10" db="EMBL/GenBank/DDBJ databases">
        <title>Assembly and Annotation for the nematode Trichostrongylus colubriformis.</title>
        <authorList>
            <person name="Martin J."/>
        </authorList>
    </citation>
    <scope>NUCLEOTIDE SEQUENCE [LARGE SCALE GENOMIC DNA]</scope>
    <source>
        <strain evidence="3">G859</strain>
        <tissue evidence="3">Whole worm</tissue>
    </source>
</reference>
<feature type="signal peptide" evidence="2">
    <location>
        <begin position="1"/>
        <end position="16"/>
    </location>
</feature>
<evidence type="ECO:0000313" key="3">
    <source>
        <dbReference type="EMBL" id="KAK5975955.1"/>
    </source>
</evidence>
<protein>
    <submittedName>
        <fullName evidence="3">Uncharacterized protein</fullName>
    </submittedName>
</protein>
<proteinExistence type="predicted"/>
<name>A0AAN8FSW3_TRICO</name>
<dbReference type="EMBL" id="WIXE01012404">
    <property type="protein sequence ID" value="KAK5975955.1"/>
    <property type="molecule type" value="Genomic_DNA"/>
</dbReference>
<feature type="compositionally biased region" description="Pro residues" evidence="1">
    <location>
        <begin position="59"/>
        <end position="70"/>
    </location>
</feature>
<accession>A0AAN8FSW3</accession>
<feature type="region of interest" description="Disordered" evidence="1">
    <location>
        <begin position="29"/>
        <end position="72"/>
    </location>
</feature>
<evidence type="ECO:0000256" key="1">
    <source>
        <dbReference type="SAM" id="MobiDB-lite"/>
    </source>
</evidence>
<sequence length="126" mass="13351">MRVLFLVLMLTSIAIAAFDSQASGYEVAEEMQPAPAPVSANGGDQQAYNTDGKGAPPTVIVPPPSPPSAPAPALGPVVVPAVQAEKYAEGNAVEEVEVGGNGAGGYKKTRSHRFRIRKRYRQRRLH</sequence>
<dbReference type="AlphaFoldDB" id="A0AAN8FSW3"/>
<dbReference type="Proteomes" id="UP001331761">
    <property type="component" value="Unassembled WGS sequence"/>
</dbReference>
<evidence type="ECO:0000256" key="2">
    <source>
        <dbReference type="SAM" id="SignalP"/>
    </source>
</evidence>
<keyword evidence="2" id="KW-0732">Signal</keyword>